<evidence type="ECO:0000313" key="3">
    <source>
        <dbReference type="Proteomes" id="UP000499080"/>
    </source>
</evidence>
<comment type="caution">
    <text evidence="2">The sequence shown here is derived from an EMBL/GenBank/DDBJ whole genome shotgun (WGS) entry which is preliminary data.</text>
</comment>
<organism evidence="2 3">
    <name type="scientific">Araneus ventricosus</name>
    <name type="common">Orbweaver spider</name>
    <name type="synonym">Epeira ventricosa</name>
    <dbReference type="NCBI Taxonomy" id="182803"/>
    <lineage>
        <taxon>Eukaryota</taxon>
        <taxon>Metazoa</taxon>
        <taxon>Ecdysozoa</taxon>
        <taxon>Arthropoda</taxon>
        <taxon>Chelicerata</taxon>
        <taxon>Arachnida</taxon>
        <taxon>Araneae</taxon>
        <taxon>Araneomorphae</taxon>
        <taxon>Entelegynae</taxon>
        <taxon>Araneoidea</taxon>
        <taxon>Araneidae</taxon>
        <taxon>Araneus</taxon>
    </lineage>
</organism>
<feature type="signal peptide" evidence="1">
    <location>
        <begin position="1"/>
        <end position="25"/>
    </location>
</feature>
<keyword evidence="3" id="KW-1185">Reference proteome</keyword>
<protein>
    <submittedName>
        <fullName evidence="2">Uncharacterized protein</fullName>
    </submittedName>
</protein>
<dbReference type="AlphaFoldDB" id="A0A4Y2J4N6"/>
<proteinExistence type="predicted"/>
<evidence type="ECO:0000256" key="1">
    <source>
        <dbReference type="SAM" id="SignalP"/>
    </source>
</evidence>
<feature type="chain" id="PRO_5021362070" evidence="1">
    <location>
        <begin position="26"/>
        <end position="224"/>
    </location>
</feature>
<keyword evidence="1" id="KW-0732">Signal</keyword>
<dbReference type="EMBL" id="BGPR01003195">
    <property type="protein sequence ID" value="GBM84894.1"/>
    <property type="molecule type" value="Genomic_DNA"/>
</dbReference>
<evidence type="ECO:0000313" key="2">
    <source>
        <dbReference type="EMBL" id="GBM84894.1"/>
    </source>
</evidence>
<gene>
    <name evidence="2" type="ORF">AVEN_133229_1</name>
</gene>
<sequence length="224" mass="25035">MFFKDRICSATYVALLSTFCFRVSAGPSALPTGWHNYCRSQSTFRCFCQSPPCKKRFEISLTRNLKVKLFLIDGTDDISVAASSLPTGWNNYCRNKSTFQCFRQSPPCMKRFEISLTRNLKVKLFLVGGTDDVSAGPSVLPTGWHNYCRSKSTFRCLCQSPPCKKRFELSLTRNLMVELFLVGSTDDVSAGASSLPTGCHNYCRSKSLGFHFLSVKVVNSCSNC</sequence>
<name>A0A4Y2J4N6_ARAVE</name>
<accession>A0A4Y2J4N6</accession>
<dbReference type="Proteomes" id="UP000499080">
    <property type="component" value="Unassembled WGS sequence"/>
</dbReference>
<reference evidence="2 3" key="1">
    <citation type="journal article" date="2019" name="Sci. Rep.">
        <title>Orb-weaving spider Araneus ventricosus genome elucidates the spidroin gene catalogue.</title>
        <authorList>
            <person name="Kono N."/>
            <person name="Nakamura H."/>
            <person name="Ohtoshi R."/>
            <person name="Moran D.A.P."/>
            <person name="Shinohara A."/>
            <person name="Yoshida Y."/>
            <person name="Fujiwara M."/>
            <person name="Mori M."/>
            <person name="Tomita M."/>
            <person name="Arakawa K."/>
        </authorList>
    </citation>
    <scope>NUCLEOTIDE SEQUENCE [LARGE SCALE GENOMIC DNA]</scope>
</reference>